<protein>
    <submittedName>
        <fullName evidence="3">Uncharacterized protein</fullName>
    </submittedName>
</protein>
<accession>A0A1I1ZLW1</accession>
<dbReference type="AlphaFoldDB" id="A0A1I1ZLW1"/>
<dbReference type="Proteomes" id="UP000199323">
    <property type="component" value="Unassembled WGS sequence"/>
</dbReference>
<gene>
    <name evidence="3" type="ORF">SAMN05216251_102502</name>
</gene>
<organism evidence="3 4">
    <name type="scientific">Actinacidiphila alni</name>
    <dbReference type="NCBI Taxonomy" id="380248"/>
    <lineage>
        <taxon>Bacteria</taxon>
        <taxon>Bacillati</taxon>
        <taxon>Actinomycetota</taxon>
        <taxon>Actinomycetes</taxon>
        <taxon>Kitasatosporales</taxon>
        <taxon>Streptomycetaceae</taxon>
        <taxon>Actinacidiphila</taxon>
    </lineage>
</organism>
<keyword evidence="2" id="KW-0812">Transmembrane</keyword>
<feature type="region of interest" description="Disordered" evidence="1">
    <location>
        <begin position="211"/>
        <end position="234"/>
    </location>
</feature>
<sequence length="545" mass="60779">MTMTRPPQPRPPEPPEPPGVPPAARAYARTKATRLLSAGTYLHPVYRNTVIRELARNRFRVVAPSYGYDAVTVLAHALAARRLRRMQLWLSGGAVAVGLLLVNGGAVGGTFGLLLVCWLVWAAAYLRRVVTLHTLMTRLKETTEDGGFDGAHPVAGALTPALARKIDREQSVSDSLVFYGGFRPFVGAGEPMSDWSNAQLLLGARQLRVIPKDRDGTRSGDPQGQGPGLDTEQRKTVIPFTVDGITAYVAERMAAELREETRQDERIEGLTVERRRFTTAIRTNDRTRGTGWSQLPGMDDLPAVHWREDYDSAREYLCVRIGSWNEELVTSIFVGFDLKGNTLHTEFYPYVLGPLVEDFHLVDRLPDAFDARLAVKVAWDMATAAPRSVLSLWLWPLRVLPEGALPSSLRTLVRPARRGSRAIRIEAAEKREDSSEFRLGRYVTKSVNCGALMSVREMATNDHYHHFFQKSDALKYKQIVERRLLEIIRTFLSEHNVDLADHDRAQNNILNYEDKSQNVSGSGHSNISYNNNPSADSGPAQSQGD</sequence>
<evidence type="ECO:0000313" key="4">
    <source>
        <dbReference type="Proteomes" id="UP000199323"/>
    </source>
</evidence>
<reference evidence="3 4" key="1">
    <citation type="submission" date="2016-10" db="EMBL/GenBank/DDBJ databases">
        <authorList>
            <person name="de Groot N.N."/>
        </authorList>
    </citation>
    <scope>NUCLEOTIDE SEQUENCE [LARGE SCALE GENOMIC DNA]</scope>
    <source>
        <strain evidence="3 4">CGMCC 4.3510</strain>
    </source>
</reference>
<evidence type="ECO:0000256" key="1">
    <source>
        <dbReference type="SAM" id="MobiDB-lite"/>
    </source>
</evidence>
<proteinExistence type="predicted"/>
<keyword evidence="2" id="KW-1133">Transmembrane helix</keyword>
<dbReference type="STRING" id="380248.SAMN05216251_102502"/>
<feature type="transmembrane region" description="Helical" evidence="2">
    <location>
        <begin position="88"/>
        <end position="105"/>
    </location>
</feature>
<evidence type="ECO:0000256" key="2">
    <source>
        <dbReference type="SAM" id="Phobius"/>
    </source>
</evidence>
<feature type="region of interest" description="Disordered" evidence="1">
    <location>
        <begin position="515"/>
        <end position="545"/>
    </location>
</feature>
<evidence type="ECO:0000313" key="3">
    <source>
        <dbReference type="EMBL" id="SFE32681.1"/>
    </source>
</evidence>
<dbReference type="EMBL" id="FONG01000002">
    <property type="protein sequence ID" value="SFE32681.1"/>
    <property type="molecule type" value="Genomic_DNA"/>
</dbReference>
<name>A0A1I1ZLW1_9ACTN</name>
<keyword evidence="2" id="KW-0472">Membrane</keyword>
<feature type="compositionally biased region" description="Pro residues" evidence="1">
    <location>
        <begin position="1"/>
        <end position="21"/>
    </location>
</feature>
<keyword evidence="4" id="KW-1185">Reference proteome</keyword>
<feature type="compositionally biased region" description="Polar residues" evidence="1">
    <location>
        <begin position="517"/>
        <end position="545"/>
    </location>
</feature>
<feature type="region of interest" description="Disordered" evidence="1">
    <location>
        <begin position="1"/>
        <end position="23"/>
    </location>
</feature>